<comment type="caution">
    <text evidence="1">The sequence shown here is derived from an EMBL/GenBank/DDBJ whole genome shotgun (WGS) entry which is preliminary data.</text>
</comment>
<evidence type="ECO:0000313" key="2">
    <source>
        <dbReference type="EMBL" id="MFN1218475.1"/>
    </source>
</evidence>
<reference evidence="3" key="1">
    <citation type="submission" date="2015-12" db="EMBL/GenBank/DDBJ databases">
        <title>Genome sequence of a biocontrol rhizobacterium Chryseobacterium kwangjuense strain KJ1R5 isolated from pepper (Capsicum annuum L.).</title>
        <authorList>
            <person name="Jeong J.-J."/>
            <person name="Park H."/>
            <person name="Mannaa M."/>
            <person name="Sang M.K."/>
            <person name="Choi I.-G."/>
            <person name="Kim K.D."/>
        </authorList>
    </citation>
    <scope>NUCLEOTIDE SEQUENCE [LARGE SCALE GENOMIC DNA]</scope>
    <source>
        <strain evidence="3">KJ1R5</strain>
    </source>
</reference>
<evidence type="ECO:0000313" key="1">
    <source>
        <dbReference type="EMBL" id="KXH83514.1"/>
    </source>
</evidence>
<reference evidence="1" key="2">
    <citation type="submission" date="2015-12" db="EMBL/GenBank/DDBJ databases">
        <authorList>
            <person name="Shamseldin A."/>
            <person name="Moawad H."/>
            <person name="Abd El-Rahim W.M."/>
            <person name="Sadowsky M.J."/>
        </authorList>
    </citation>
    <scope>NUCLEOTIDE SEQUENCE</scope>
    <source>
        <strain evidence="1">KJ1R5</strain>
    </source>
</reference>
<sequence>MDIKNIMIGNLIEIKCKESGISKERIRNFLKCDEAEIQSMYESNTIDTGYLLRWSKLLKYDFFRIYTQHLILYAPVSDKDKKSKVSVLPQYRKNMYTRDIIDFILELLETNQKTKRQVIEEYRIPKTTLYKWLAKYQKK</sequence>
<dbReference type="OrthoDB" id="799937at2"/>
<evidence type="ECO:0000313" key="4">
    <source>
        <dbReference type="Proteomes" id="UP001634154"/>
    </source>
</evidence>
<gene>
    <name evidence="2" type="ORF">ACKW6Q_16015</name>
    <name evidence="1" type="ORF">AU378_14065</name>
</gene>
<evidence type="ECO:0000313" key="3">
    <source>
        <dbReference type="Proteomes" id="UP000070513"/>
    </source>
</evidence>
<dbReference type="RefSeq" id="WP_062651969.1">
    <property type="nucleotide sequence ID" value="NZ_JBJXVJ010000003.1"/>
</dbReference>
<accession>A0A135WF28</accession>
<dbReference type="InterPro" id="IPR009057">
    <property type="entry name" value="Homeodomain-like_sf"/>
</dbReference>
<proteinExistence type="predicted"/>
<name>A0A135WF28_9FLAO</name>
<dbReference type="EMBL" id="JBJXVJ010000003">
    <property type="protein sequence ID" value="MFN1218475.1"/>
    <property type="molecule type" value="Genomic_DNA"/>
</dbReference>
<protein>
    <submittedName>
        <fullName evidence="1">Transposase</fullName>
    </submittedName>
</protein>
<dbReference type="AlphaFoldDB" id="A0A135WF28"/>
<dbReference type="Proteomes" id="UP001634154">
    <property type="component" value="Unassembled WGS sequence"/>
</dbReference>
<reference evidence="2 4" key="4">
    <citation type="submission" date="2024-12" db="EMBL/GenBank/DDBJ databases">
        <title>Draft genome sequence of Chryseobacterium kwangjuense AG447.</title>
        <authorList>
            <person name="Cheptsov V.S."/>
            <person name="Belov A."/>
            <person name="Zavarzina A.G."/>
        </authorList>
    </citation>
    <scope>NUCLEOTIDE SEQUENCE [LARGE SCALE GENOMIC DNA]</scope>
    <source>
        <strain evidence="2 4">AG447</strain>
    </source>
</reference>
<organism evidence="1 3">
    <name type="scientific">Chryseobacterium kwangjuense</name>
    <dbReference type="NCBI Taxonomy" id="267125"/>
    <lineage>
        <taxon>Bacteria</taxon>
        <taxon>Pseudomonadati</taxon>
        <taxon>Bacteroidota</taxon>
        <taxon>Flavobacteriia</taxon>
        <taxon>Flavobacteriales</taxon>
        <taxon>Weeksellaceae</taxon>
        <taxon>Chryseobacterium group</taxon>
        <taxon>Chryseobacterium</taxon>
    </lineage>
</organism>
<dbReference type="SUPFAM" id="SSF46689">
    <property type="entry name" value="Homeodomain-like"/>
    <property type="match status" value="1"/>
</dbReference>
<keyword evidence="4" id="KW-1185">Reference proteome</keyword>
<reference evidence="1 3" key="3">
    <citation type="journal article" date="2016" name="Genome Announc.">
        <title>Draft Genome Sequence of a Biocontrol Rhizobacterium, Chryseobacterium kwangjuense Strain KJ1R5, Isolated from Pepper (Capsicum annuum).</title>
        <authorList>
            <person name="Jeong J.J."/>
            <person name="Park H."/>
            <person name="Park B.H."/>
            <person name="Mannaa M."/>
            <person name="Sang M.K."/>
            <person name="Choi I.G."/>
            <person name="Kim K.D."/>
        </authorList>
    </citation>
    <scope>NUCLEOTIDE SEQUENCE [LARGE SCALE GENOMIC DNA]</scope>
    <source>
        <strain evidence="1 3">KJ1R5</strain>
    </source>
</reference>
<dbReference type="EMBL" id="LPUR01000011">
    <property type="protein sequence ID" value="KXH83514.1"/>
    <property type="molecule type" value="Genomic_DNA"/>
</dbReference>
<dbReference type="Proteomes" id="UP000070513">
    <property type="component" value="Unassembled WGS sequence"/>
</dbReference>